<dbReference type="PANTHER" id="PTHR33755">
    <property type="entry name" value="TOXIN PARE1-RELATED"/>
    <property type="match status" value="1"/>
</dbReference>
<dbReference type="NCBIfam" id="TIGR02385">
    <property type="entry name" value="RelE_StbE"/>
    <property type="match status" value="1"/>
</dbReference>
<sequence>MLIKWADSAHRDIATILRYFIEKQEKDVGQNLVNRLFTSVELLAQFPNSGRPGQLEGTRELVIPDQSYVLVYKVTEHVEIARVLHTRQKWP</sequence>
<keyword evidence="2" id="KW-1277">Toxin-antitoxin system</keyword>
<dbReference type="EMBL" id="AP026709">
    <property type="protein sequence ID" value="BDQ38751.1"/>
    <property type="molecule type" value="Genomic_DNA"/>
</dbReference>
<dbReference type="RefSeq" id="WP_281761244.1">
    <property type="nucleotide sequence ID" value="NZ_AP026709.1"/>
</dbReference>
<dbReference type="InterPro" id="IPR051803">
    <property type="entry name" value="TA_system_RelE-like_toxin"/>
</dbReference>
<dbReference type="InterPro" id="IPR007712">
    <property type="entry name" value="RelE/ParE_toxin"/>
</dbReference>
<dbReference type="PANTHER" id="PTHR33755:SF6">
    <property type="entry name" value="PLASMID STABILIZATION SYSTEM PROTEIN"/>
    <property type="match status" value="1"/>
</dbReference>
<proteinExistence type="inferred from homology"/>
<keyword evidence="4" id="KW-1185">Reference proteome</keyword>
<reference evidence="3 4" key="1">
    <citation type="submission" date="2022-08" db="EMBL/GenBank/DDBJ databases">
        <title>Genome Sequence of the sulphate-reducing bacterium, Pseudodesulfovibrio sp. SYK.</title>
        <authorList>
            <person name="Kondo R."/>
            <person name="Kataoka T."/>
        </authorList>
    </citation>
    <scope>NUCLEOTIDE SEQUENCE [LARGE SCALE GENOMIC DNA]</scope>
    <source>
        <strain evidence="3 4">SYK</strain>
    </source>
</reference>
<evidence type="ECO:0000256" key="2">
    <source>
        <dbReference type="ARBA" id="ARBA00022649"/>
    </source>
</evidence>
<evidence type="ECO:0008006" key="5">
    <source>
        <dbReference type="Google" id="ProtNLM"/>
    </source>
</evidence>
<accession>A0ABM8B4R3</accession>
<dbReference type="Proteomes" id="UP001317742">
    <property type="component" value="Chromosome"/>
</dbReference>
<gene>
    <name evidence="3" type="ORF">SYK_31110</name>
</gene>
<comment type="similarity">
    <text evidence="1">Belongs to the RelE toxin family.</text>
</comment>
<dbReference type="Gene3D" id="3.30.2310.20">
    <property type="entry name" value="RelE-like"/>
    <property type="match status" value="1"/>
</dbReference>
<evidence type="ECO:0000313" key="4">
    <source>
        <dbReference type="Proteomes" id="UP001317742"/>
    </source>
</evidence>
<organism evidence="3 4">
    <name type="scientific">Pseudodesulfovibrio nedwellii</name>
    <dbReference type="NCBI Taxonomy" id="2973072"/>
    <lineage>
        <taxon>Bacteria</taxon>
        <taxon>Pseudomonadati</taxon>
        <taxon>Thermodesulfobacteriota</taxon>
        <taxon>Desulfovibrionia</taxon>
        <taxon>Desulfovibrionales</taxon>
        <taxon>Desulfovibrionaceae</taxon>
    </lineage>
</organism>
<protein>
    <recommendedName>
        <fullName evidence="5">Type II toxin-antitoxin system RelE/ParE family toxin</fullName>
    </recommendedName>
</protein>
<dbReference type="Pfam" id="PF05016">
    <property type="entry name" value="ParE_toxin"/>
    <property type="match status" value="1"/>
</dbReference>
<evidence type="ECO:0000313" key="3">
    <source>
        <dbReference type="EMBL" id="BDQ38751.1"/>
    </source>
</evidence>
<name>A0ABM8B4R3_9BACT</name>
<dbReference type="InterPro" id="IPR035093">
    <property type="entry name" value="RelE/ParE_toxin_dom_sf"/>
</dbReference>
<evidence type="ECO:0000256" key="1">
    <source>
        <dbReference type="ARBA" id="ARBA00006226"/>
    </source>
</evidence>